<dbReference type="VEuPathDB" id="FungiDB:RhiirFUN_025866"/>
<protein>
    <recommendedName>
        <fullName evidence="3">Protein kinase domain-containing protein</fullName>
    </recommendedName>
</protein>
<sequence>MWDNTALHEQNIVFGDLHRPNIIVTPKGAILVDFELCERYDIDRYPVTMSTEISWPQGANPGALLIIYEGIANNVINKFRLLVMLHLMRSYEVKL</sequence>
<proteinExistence type="predicted"/>
<gene>
    <name evidence="1" type="ORF">CHRIB12_LOCUS5586</name>
</gene>
<evidence type="ECO:0000313" key="2">
    <source>
        <dbReference type="Proteomes" id="UP000684084"/>
    </source>
</evidence>
<evidence type="ECO:0008006" key="3">
    <source>
        <dbReference type="Google" id="ProtNLM"/>
    </source>
</evidence>
<evidence type="ECO:0000313" key="1">
    <source>
        <dbReference type="EMBL" id="CAB5352889.1"/>
    </source>
</evidence>
<dbReference type="EMBL" id="CAGKOT010000008">
    <property type="protein sequence ID" value="CAB5352889.1"/>
    <property type="molecule type" value="Genomic_DNA"/>
</dbReference>
<reference evidence="1" key="1">
    <citation type="submission" date="2020-05" db="EMBL/GenBank/DDBJ databases">
        <authorList>
            <person name="Rincon C."/>
            <person name="Sanders R I."/>
            <person name="Robbins C."/>
            <person name="Chaturvedi A."/>
        </authorList>
    </citation>
    <scope>NUCLEOTIDE SEQUENCE</scope>
    <source>
        <strain evidence="1">CHB12</strain>
    </source>
</reference>
<accession>A0A915YY78</accession>
<dbReference type="OrthoDB" id="2303176at2759"/>
<dbReference type="AlphaFoldDB" id="A0A915YY78"/>
<comment type="caution">
    <text evidence="1">The sequence shown here is derived from an EMBL/GenBank/DDBJ whole genome shotgun (WGS) entry which is preliminary data.</text>
</comment>
<organism evidence="1 2">
    <name type="scientific">Rhizophagus irregularis</name>
    <dbReference type="NCBI Taxonomy" id="588596"/>
    <lineage>
        <taxon>Eukaryota</taxon>
        <taxon>Fungi</taxon>
        <taxon>Fungi incertae sedis</taxon>
        <taxon>Mucoromycota</taxon>
        <taxon>Glomeromycotina</taxon>
        <taxon>Glomeromycetes</taxon>
        <taxon>Glomerales</taxon>
        <taxon>Glomeraceae</taxon>
        <taxon>Rhizophagus</taxon>
    </lineage>
</organism>
<name>A0A915YY78_9GLOM</name>
<dbReference type="Proteomes" id="UP000684084">
    <property type="component" value="Unassembled WGS sequence"/>
</dbReference>